<dbReference type="PANTHER" id="PTHR32089">
    <property type="entry name" value="METHYL-ACCEPTING CHEMOTAXIS PROTEIN MCPB"/>
    <property type="match status" value="1"/>
</dbReference>
<dbReference type="GO" id="GO:0007165">
    <property type="term" value="P:signal transduction"/>
    <property type="evidence" value="ECO:0007669"/>
    <property type="project" value="UniProtKB-KW"/>
</dbReference>
<dbReference type="Gene3D" id="6.10.340.10">
    <property type="match status" value="1"/>
</dbReference>
<keyword evidence="9" id="KW-1185">Reference proteome</keyword>
<dbReference type="AlphaFoldDB" id="A0A318KWD9"/>
<comment type="similarity">
    <text evidence="2">Belongs to the methyl-accepting chemotaxis (MCP) protein family.</text>
</comment>
<dbReference type="SUPFAM" id="SSF58104">
    <property type="entry name" value="Methyl-accepting chemotaxis protein (MCP) signaling domain"/>
    <property type="match status" value="1"/>
</dbReference>
<organism evidence="8 9">
    <name type="scientific">Rivihabitans pingtungensis</name>
    <dbReference type="NCBI Taxonomy" id="1054498"/>
    <lineage>
        <taxon>Bacteria</taxon>
        <taxon>Pseudomonadati</taxon>
        <taxon>Pseudomonadota</taxon>
        <taxon>Betaproteobacteria</taxon>
        <taxon>Neisseriales</taxon>
        <taxon>Aquaspirillaceae</taxon>
        <taxon>Rivihabitans</taxon>
    </lineage>
</organism>
<gene>
    <name evidence="8" type="ORF">DFR34_105190</name>
</gene>
<dbReference type="PROSITE" id="PS50885">
    <property type="entry name" value="HAMP"/>
    <property type="match status" value="1"/>
</dbReference>
<evidence type="ECO:0000256" key="4">
    <source>
        <dbReference type="SAM" id="Coils"/>
    </source>
</evidence>
<dbReference type="PANTHER" id="PTHR32089:SF112">
    <property type="entry name" value="LYSOZYME-LIKE PROTEIN-RELATED"/>
    <property type="match status" value="1"/>
</dbReference>
<feature type="domain" description="HAMP" evidence="7">
    <location>
        <begin position="216"/>
        <end position="269"/>
    </location>
</feature>
<proteinExistence type="inferred from homology"/>
<feature type="domain" description="Methyl-accepting transducer" evidence="6">
    <location>
        <begin position="274"/>
        <end position="531"/>
    </location>
</feature>
<dbReference type="Proteomes" id="UP000247555">
    <property type="component" value="Unassembled WGS sequence"/>
</dbReference>
<keyword evidence="1 3" id="KW-0807">Transducer</keyword>
<evidence type="ECO:0000313" key="8">
    <source>
        <dbReference type="EMBL" id="PXX79986.1"/>
    </source>
</evidence>
<comment type="caution">
    <text evidence="8">The sequence shown here is derived from an EMBL/GenBank/DDBJ whole genome shotgun (WGS) entry which is preliminary data.</text>
</comment>
<protein>
    <submittedName>
        <fullName evidence="8">Methyl-accepting chemotaxis protein</fullName>
    </submittedName>
</protein>
<evidence type="ECO:0000313" key="9">
    <source>
        <dbReference type="Proteomes" id="UP000247555"/>
    </source>
</evidence>
<evidence type="ECO:0000259" key="6">
    <source>
        <dbReference type="PROSITE" id="PS50111"/>
    </source>
</evidence>
<dbReference type="OrthoDB" id="8613753at2"/>
<name>A0A318KWD9_9NEIS</name>
<dbReference type="EMBL" id="QJKI01000005">
    <property type="protein sequence ID" value="PXX79986.1"/>
    <property type="molecule type" value="Genomic_DNA"/>
</dbReference>
<evidence type="ECO:0000256" key="2">
    <source>
        <dbReference type="ARBA" id="ARBA00029447"/>
    </source>
</evidence>
<evidence type="ECO:0000259" key="7">
    <source>
        <dbReference type="PROSITE" id="PS50885"/>
    </source>
</evidence>
<dbReference type="Pfam" id="PF00015">
    <property type="entry name" value="MCPsignal"/>
    <property type="match status" value="1"/>
</dbReference>
<dbReference type="Gene3D" id="1.10.287.950">
    <property type="entry name" value="Methyl-accepting chemotaxis protein"/>
    <property type="match status" value="1"/>
</dbReference>
<dbReference type="PROSITE" id="PS50111">
    <property type="entry name" value="CHEMOTAXIS_TRANSDUC_2"/>
    <property type="match status" value="1"/>
</dbReference>
<evidence type="ECO:0000256" key="5">
    <source>
        <dbReference type="SAM" id="Phobius"/>
    </source>
</evidence>
<dbReference type="InterPro" id="IPR003660">
    <property type="entry name" value="HAMP_dom"/>
</dbReference>
<dbReference type="InterPro" id="IPR004089">
    <property type="entry name" value="MCPsignal_dom"/>
</dbReference>
<sequence>MFAFSRWSVKNKLLALFLMLNLITVTAYSVYGFMLKSQGVVAEIDSRLTASASAVPDVLGSDYMHRLTQRNAVSAEEYLLRMSQLGRYAAQINLAYLYVVKMDNGKVVFLSDGAPEEEIKAGKFKKQFEEYTDASDGLKDALASGSMRFDEYTDQFGYFRSVFIPRKLANGETVALCADIRIDHVRSLLLNNIIQSVLIGLASFIVGGLIAWWLTGILARSLQRIGADIQKVASERDLSRTIKIPSQDEIGRMADHLNSMLGEMRRAIEDAAEAAKTNSSTAHVLKDTCAQLVTSAADSATRVEQVTRYNQNIRAEAETSATQARDLAGRISVLDEKLAGSREQVEIMMEAVNRNAETSVGIAQRFDGLAQNIRDITQILARIATISDQTNLLALNAAIEAARAGEAGRGFAVVADEVRKLATQTQSTLSETNEFVERVLATIETTTREVSEQAAESRELVSASSTVIDTIVQTSQLMEEAADVVNHTATSAESIRHDIEAVGGELEQINNAMQDNNRQAEQMRNKADELGQVSGMLNQTLSSFRV</sequence>
<dbReference type="GO" id="GO:0016020">
    <property type="term" value="C:membrane"/>
    <property type="evidence" value="ECO:0007669"/>
    <property type="project" value="InterPro"/>
</dbReference>
<reference evidence="8 9" key="1">
    <citation type="submission" date="2018-05" db="EMBL/GenBank/DDBJ databases">
        <title>Genomic Encyclopedia of Type Strains, Phase IV (KMG-IV): sequencing the most valuable type-strain genomes for metagenomic binning, comparative biology and taxonomic classification.</title>
        <authorList>
            <person name="Goeker M."/>
        </authorList>
    </citation>
    <scope>NUCLEOTIDE SEQUENCE [LARGE SCALE GENOMIC DNA]</scope>
    <source>
        <strain evidence="8 9">DSM 29661</strain>
    </source>
</reference>
<evidence type="ECO:0000256" key="3">
    <source>
        <dbReference type="PROSITE-ProRule" id="PRU00284"/>
    </source>
</evidence>
<keyword evidence="5" id="KW-1133">Transmembrane helix</keyword>
<dbReference type="Pfam" id="PF00672">
    <property type="entry name" value="HAMP"/>
    <property type="match status" value="1"/>
</dbReference>
<keyword evidence="5" id="KW-0472">Membrane</keyword>
<keyword evidence="5" id="KW-0812">Transmembrane</keyword>
<dbReference type="RefSeq" id="WP_158281745.1">
    <property type="nucleotide sequence ID" value="NZ_QJKI01000005.1"/>
</dbReference>
<dbReference type="CDD" id="cd06225">
    <property type="entry name" value="HAMP"/>
    <property type="match status" value="1"/>
</dbReference>
<feature type="transmembrane region" description="Helical" evidence="5">
    <location>
        <begin position="193"/>
        <end position="214"/>
    </location>
</feature>
<evidence type="ECO:0000256" key="1">
    <source>
        <dbReference type="ARBA" id="ARBA00023224"/>
    </source>
</evidence>
<feature type="coiled-coil region" evidence="4">
    <location>
        <begin position="506"/>
        <end position="533"/>
    </location>
</feature>
<keyword evidence="4" id="KW-0175">Coiled coil</keyword>
<accession>A0A318KWD9</accession>
<dbReference type="SMART" id="SM00283">
    <property type="entry name" value="MA"/>
    <property type="match status" value="1"/>
</dbReference>
<dbReference type="SMART" id="SM00304">
    <property type="entry name" value="HAMP"/>
    <property type="match status" value="1"/>
</dbReference>